<dbReference type="SMART" id="SM00064">
    <property type="entry name" value="FYVE"/>
    <property type="match status" value="1"/>
</dbReference>
<sequence>MHPFGCEAETSLQDLFEYFKRCLQHGEWELARACVPQLVNSEGGLSENLRDMIKAIVSHPYSLKWESVGSPHRLAWFWLQVLEKWTEEQVSPNVRRELEFLLLLEELGSEGIPETVLKVNLLFICNYHILKKYILVFLISSIDQACTEDHTLQNAFIQHLIRKLRRPENVEEWVEEIYAVLAVMPWSSRRSDGQSEALCEALWAARVGPLKEERILSSLLRPQCDALVSTYCSTALRLQRDHLLRSSPHTQVELPEAEQLTISLCCHKDRPSIWKTIYFECLSSGKHFLEQVLVTALDLIKHEEFSQLKNLLQLEFQPLSRLLLLLGWTQCRSLSSAQKLLSILHKEQAAANDSVLQEFSNLLSTQLGILEWCKNNNPGISMEALLAKLHTLDNHSALYILHSLTPLAQFEERRILDLLQQLPNLPEAVGTLSPVVQRNIVLFQGFCAMKYAIYALCVNAHKYSNCTKCDPMQQYQPSDAEKDQNKTSEDCHLVFQHYLSECQLYLEAVPAMFRLELLENIFSLLFLSTSDFVQQSQKDANSNQNVGNDTCFSNTGNKNTDSENKGQMDNTEERKKGNQKHFIQGCKGFLVDVTGMEGFLKLLKEGLEGMCVVGQQDGQEEGRALPREAEAAATLGCSVTAESFGSRLQRLTKRTAEAQWRLQIITSNQSTGNVGCTVTPLGPRKSSSLRRRRKPGRHTIERHSSTEKHNGEVSTNGGGGMTTGSVELEFCPCGGPHSWLVPAMLSPPESLLMSCIRRGNFMEAHQVSVVFDLEASACCGELVFMERYKEVLVELAQVEQKMESQSMSSSSSSSEGLGTAAGSGTGRSRLGSSGRSTLQAIGSAAAAGVAFYSISDIADRLLSTHAHKLPSLEEGYWLSQCSSDASGLLYTLLEELSPAAMAAFDLACCHCQLWKTSRQLLDTAERRLNSSLEGRGVIVDLKVPHSEGICGFPMVLQQINKILNHSTTSKSSIKTGEYTVFASPFGCCIQEVLLCCYPTLSEEFISARLSLVQRLENTLHNLSAATDGTEGSVGSALLALLVEQASLKQSELDVHPVRSSMKQLLRSLDSLCPFEPDRDLSRPDYVRSFFDYINTLASVLVRSLSSEDQNTEVKLGNPLLVLLQAPFQLLSHLLFDRQVSPDKVLSLLEQEGLRLSIQKVIVQRCCEALPLWISCPDDGKESDEGKTEDGVFGVAALSNLLQCHAQDHMTILGLAESQSDVSSESDASVEDHSSTPTHLSTSPPSSSSSSSSSSLNSFLLTPSALSFLKSRSPLLATLTCLSACKGETARTQSSGWSGYFRSGRKEVVLDGEQIAREADNLLREFPILQAYLHTMAEPVLGMSLSENKESSVGFGAVVCGKPLISLLLSGPQELAAQGVAADAFQKALASRDLSRALSLLELYGQSCSQEGALRDRLLACAALEGIGHLFRVQDPNLRARVALQALERWPLFACLELLEFCLNDPSTETSLKTDLELKKKELDLYHQMLNLQPSLPWGTWQELRNESKTNSESVLSMILEAKEFHLCAQWTELYPVSDQLRLQLQTEHLLHLLEKEQTNEAFQLLDGLSDFAAGLDVCERALDRRPGLDACHFLADYLTLHFQRQVSPARRRYIHALHLGSKVLLTLPPAARQDYFSLLSDPLLMLEQLLMNLKVDWADVAVRTLRSLLVGQEAGFSTEDIDTLLADYAGKALDFSCAPRERARSDSVISLQEALIQCPAQDSSLSSSRVESPAPSRSGKKRHSPAKFRPPDQPPARKDWVPDTQQHVCMVCKRERFTMFNRRHHCRRCGRLVCNACSEKKMPVDGCPGEEVRVCDQYYNDDVFSSFLALDGSPVVTEQFPLDGMLHLPEVVHRQFLLSTNPAQDQHLRNEFYYEQAPSAYLCVAILSLHSDQTACGHQLISHCRSLSRKLTNPEVDACLLTDIMRRLLFSAKLMFVKVGRSHDLALCDSYISKVAVLKILVTANYKYVPSLDDILETSAVTRLRNQLLEAEHYQLAVEVSTKSGLDPGGVWQAWGMASLKAGNLSGAREKFARCLKPPVDRNQLNSGPLLLQEIVQHLETMVRPSLSYGEDVLASLRELEDSLCDVSPVERPEGLMQNSVLHQECLYYLNTYGTHLGLISFYMRHDYVTEALAYLLKRCPEEVFLEGVLQPSLERGHLSKLQGILEKQDPSLETCSRYLIASCQFLQRRGYYHSLYQFQQFMTDHVRAAMTCIRFFTHRASSYLQLGEKQRWLVRAKEHLRTYLQEQQGRGSGRRRSHPNSFRKMMSSSDVSRHMNTIELQLEVTRFLHRCENAASSKAPQTNPSSPSSLPTLFGGSPMKVEVACKVMLGGKNIEEGFGIAYRVIQDFQLEAQAVYVRAGQWLIRRKQYASVRQLLKCVGESGTATKNDCDALILNYISCAEKGPADAKELESLILEIKSTESKIKAFLMCSKLRPAYLLAVKLETSRAGPLVQDVLQAAEEAQDSVMQNICRQWLAEHNKSSQPRQGRTR</sequence>
<feature type="region of interest" description="Disordered" evidence="9">
    <location>
        <begin position="1720"/>
        <end position="1760"/>
    </location>
</feature>
<dbReference type="GO" id="GO:0000281">
    <property type="term" value="P:mitotic cytokinesis"/>
    <property type="evidence" value="ECO:0007669"/>
    <property type="project" value="InterPro"/>
</dbReference>
<proteinExistence type="predicted"/>
<keyword evidence="4 8" id="KW-0863">Zinc-finger</keyword>
<dbReference type="GO" id="GO:0007409">
    <property type="term" value="P:axonogenesis"/>
    <property type="evidence" value="ECO:0007669"/>
    <property type="project" value="Ensembl"/>
</dbReference>
<comment type="subunit">
    <text evidence="6">Interacts with AP5Z1, AP5B1, AP5S1 and SPG11. Interacts with TTC19 and KIF13A.</text>
</comment>
<dbReference type="GO" id="GO:0008270">
    <property type="term" value="F:zinc ion binding"/>
    <property type="evidence" value="ECO:0007669"/>
    <property type="project" value="UniProtKB-KW"/>
</dbReference>
<dbReference type="InterPro" id="IPR017455">
    <property type="entry name" value="Znf_FYVE-rel"/>
</dbReference>
<feature type="compositionally biased region" description="Basic and acidic residues" evidence="9">
    <location>
        <begin position="698"/>
        <end position="711"/>
    </location>
</feature>
<feature type="compositionally biased region" description="Basic and acidic residues" evidence="9">
    <location>
        <begin position="560"/>
        <end position="576"/>
    </location>
</feature>
<feature type="compositionally biased region" description="Polar residues" evidence="9">
    <location>
        <begin position="538"/>
        <end position="559"/>
    </location>
</feature>
<keyword evidence="3" id="KW-0479">Metal-binding</keyword>
<dbReference type="InterPro" id="IPR028730">
    <property type="entry name" value="ZFYVE26"/>
</dbReference>
<dbReference type="GeneTree" id="ENSGT00920000149143"/>
<dbReference type="PANTHER" id="PTHR46591:SF1">
    <property type="entry name" value="ZINC FINGER FYVE DOMAIN-CONTAINING PROTEIN 26"/>
    <property type="match status" value="1"/>
</dbReference>
<organism evidence="11">
    <name type="scientific">Pundamilia nyererei</name>
    <dbReference type="NCBI Taxonomy" id="303518"/>
    <lineage>
        <taxon>Eukaryota</taxon>
        <taxon>Metazoa</taxon>
        <taxon>Chordata</taxon>
        <taxon>Craniata</taxon>
        <taxon>Vertebrata</taxon>
        <taxon>Euteleostomi</taxon>
        <taxon>Actinopterygii</taxon>
        <taxon>Neopterygii</taxon>
        <taxon>Teleostei</taxon>
        <taxon>Neoteleostei</taxon>
        <taxon>Acanthomorphata</taxon>
        <taxon>Ovalentaria</taxon>
        <taxon>Cichlomorphae</taxon>
        <taxon>Cichliformes</taxon>
        <taxon>Cichlidae</taxon>
        <taxon>African cichlids</taxon>
        <taxon>Pseudocrenilabrinae</taxon>
        <taxon>Haplochromini</taxon>
        <taxon>Pundamilia</taxon>
    </lineage>
</organism>
<evidence type="ECO:0000256" key="2">
    <source>
        <dbReference type="ARBA" id="ARBA00022553"/>
    </source>
</evidence>
<dbReference type="GO" id="GO:0032266">
    <property type="term" value="F:phosphatidylinositol-3-phosphate binding"/>
    <property type="evidence" value="ECO:0007669"/>
    <property type="project" value="InterPro"/>
</dbReference>
<dbReference type="InterPro" id="IPR011011">
    <property type="entry name" value="Znf_FYVE_PHD"/>
</dbReference>
<protein>
    <recommendedName>
        <fullName evidence="1">Zinc finger FYVE domain-containing protein 26</fullName>
    </recommendedName>
</protein>
<dbReference type="SUPFAM" id="SSF57903">
    <property type="entry name" value="FYVE/PHD zinc finger"/>
    <property type="match status" value="1"/>
</dbReference>
<dbReference type="InterPro" id="IPR057946">
    <property type="entry name" value="TPR_ZFYVE26"/>
</dbReference>
<dbReference type="Pfam" id="PF25569">
    <property type="entry name" value="TPR_ZFYVE26"/>
    <property type="match status" value="1"/>
</dbReference>
<evidence type="ECO:0000256" key="4">
    <source>
        <dbReference type="ARBA" id="ARBA00022771"/>
    </source>
</evidence>
<name>A0A3B4H2I7_9CICH</name>
<evidence type="ECO:0000313" key="11">
    <source>
        <dbReference type="Ensembl" id="ENSPNYP00000029882.1"/>
    </source>
</evidence>
<dbReference type="PROSITE" id="PS50178">
    <property type="entry name" value="ZF_FYVE"/>
    <property type="match status" value="1"/>
</dbReference>
<accession>A0A3B4H2I7</accession>
<dbReference type="GO" id="GO:0005813">
    <property type="term" value="C:centrosome"/>
    <property type="evidence" value="ECO:0007669"/>
    <property type="project" value="TreeGrafter"/>
</dbReference>
<dbReference type="GO" id="GO:0005765">
    <property type="term" value="C:lysosomal membrane"/>
    <property type="evidence" value="ECO:0007669"/>
    <property type="project" value="TreeGrafter"/>
</dbReference>
<feature type="compositionally biased region" description="Basic residues" evidence="9">
    <location>
        <begin position="687"/>
        <end position="697"/>
    </location>
</feature>
<dbReference type="InterPro" id="IPR013083">
    <property type="entry name" value="Znf_RING/FYVE/PHD"/>
</dbReference>
<dbReference type="Ensembl" id="ENSPNYT00000030613.1">
    <property type="protein sequence ID" value="ENSPNYP00000029882.1"/>
    <property type="gene ID" value="ENSPNYG00000022433.1"/>
</dbReference>
<dbReference type="InterPro" id="IPR000306">
    <property type="entry name" value="Znf_FYVE"/>
</dbReference>
<evidence type="ECO:0000256" key="9">
    <source>
        <dbReference type="SAM" id="MobiDB-lite"/>
    </source>
</evidence>
<feature type="domain" description="FYVE-type" evidence="10">
    <location>
        <begin position="1763"/>
        <end position="1816"/>
    </location>
</feature>
<feature type="region of interest" description="Disordered" evidence="9">
    <location>
        <begin position="2245"/>
        <end position="2271"/>
    </location>
</feature>
<evidence type="ECO:0000256" key="7">
    <source>
        <dbReference type="ARBA" id="ARBA00044939"/>
    </source>
</evidence>
<feature type="compositionally biased region" description="Low complexity" evidence="9">
    <location>
        <begin position="803"/>
        <end position="818"/>
    </location>
</feature>
<feature type="region of interest" description="Disordered" evidence="9">
    <location>
        <begin position="1222"/>
        <end position="1252"/>
    </location>
</feature>
<feature type="region of interest" description="Disordered" evidence="9">
    <location>
        <begin position="538"/>
        <end position="579"/>
    </location>
</feature>
<evidence type="ECO:0000256" key="8">
    <source>
        <dbReference type="PROSITE-ProRule" id="PRU00091"/>
    </source>
</evidence>
<dbReference type="STRING" id="303518.ENSPNYP00000029882"/>
<evidence type="ECO:0000256" key="6">
    <source>
        <dbReference type="ARBA" id="ARBA00025962"/>
    </source>
</evidence>
<evidence type="ECO:0000256" key="1">
    <source>
        <dbReference type="ARBA" id="ARBA00014373"/>
    </source>
</evidence>
<feature type="region of interest" description="Disordered" evidence="9">
    <location>
        <begin position="675"/>
        <end position="718"/>
    </location>
</feature>
<evidence type="ECO:0000259" key="10">
    <source>
        <dbReference type="PROSITE" id="PS50178"/>
    </source>
</evidence>
<dbReference type="PANTHER" id="PTHR46591">
    <property type="entry name" value="ZINC FINGER FYVE DOMAIN-CONTAINING PROTEIN 26"/>
    <property type="match status" value="1"/>
</dbReference>
<evidence type="ECO:0000256" key="3">
    <source>
        <dbReference type="ARBA" id="ARBA00022723"/>
    </source>
</evidence>
<dbReference type="GO" id="GO:0030496">
    <property type="term" value="C:midbody"/>
    <property type="evidence" value="ECO:0007669"/>
    <property type="project" value="TreeGrafter"/>
</dbReference>
<keyword evidence="5" id="KW-0862">Zinc</keyword>
<keyword evidence="2" id="KW-0597">Phosphoprotein</keyword>
<dbReference type="GO" id="GO:0048599">
    <property type="term" value="P:oocyte development"/>
    <property type="evidence" value="ECO:0007669"/>
    <property type="project" value="Ensembl"/>
</dbReference>
<dbReference type="GO" id="GO:0000724">
    <property type="term" value="P:double-strand break repair via homologous recombination"/>
    <property type="evidence" value="ECO:0007669"/>
    <property type="project" value="InterPro"/>
</dbReference>
<dbReference type="Pfam" id="PF01363">
    <property type="entry name" value="FYVE"/>
    <property type="match status" value="1"/>
</dbReference>
<dbReference type="Gene3D" id="3.30.40.10">
    <property type="entry name" value="Zinc/RING finger domain, C3HC4 (zinc finger)"/>
    <property type="match status" value="1"/>
</dbReference>
<feature type="region of interest" description="Disordered" evidence="9">
    <location>
        <begin position="803"/>
        <end position="831"/>
    </location>
</feature>
<feature type="compositionally biased region" description="Low complexity" evidence="9">
    <location>
        <begin position="1234"/>
        <end position="1252"/>
    </location>
</feature>
<comment type="function">
    <text evidence="7">Phosphatidylinositol 3-phosphate-binding protein required for the abscission step in cytokinesis: recruited to the midbody during cytokinesis and acts as a regulator of abscission. May also be required for efficient homologous recombination DNA double-strand break repair.</text>
</comment>
<feature type="compositionally biased region" description="Polar residues" evidence="9">
    <location>
        <begin position="1720"/>
        <end position="1730"/>
    </location>
</feature>
<evidence type="ECO:0000256" key="5">
    <source>
        <dbReference type="ARBA" id="ARBA00022833"/>
    </source>
</evidence>
<reference evidence="11" key="1">
    <citation type="submission" date="2023-09" db="UniProtKB">
        <authorList>
            <consortium name="Ensembl"/>
        </authorList>
    </citation>
    <scope>IDENTIFICATION</scope>
</reference>
<dbReference type="GO" id="GO:0032465">
    <property type="term" value="P:regulation of cytokinesis"/>
    <property type="evidence" value="ECO:0007669"/>
    <property type="project" value="TreeGrafter"/>
</dbReference>